<dbReference type="InterPro" id="IPR003439">
    <property type="entry name" value="ABC_transporter-like_ATP-bd"/>
</dbReference>
<evidence type="ECO:0000256" key="6">
    <source>
        <dbReference type="ARBA" id="ARBA00023032"/>
    </source>
</evidence>
<dbReference type="PANTHER" id="PTHR42781">
    <property type="entry name" value="SPERMIDINE/PUTRESCINE IMPORT ATP-BINDING PROTEIN POTA"/>
    <property type="match status" value="1"/>
</dbReference>
<sequence length="354" mass="39800">MSIELKNISKSYGSCQILNHINLTIQTGELVALLGPSGSGKTSLLRVLAGLEYADEGSILFHGINLTDAPIKKRKAGFVFQHYALFNTMTIRENIAYGLKVKSRKFRPSKRAIHEKVDQLLHLVRLEPYGERYPSQLSGGQRQRVALARALAIEPHILLLDEPFGALDAKVRKELRQWLRQLHRQVKMTSLLVTHDQEEAFEVADRIVIINKGQIEQIGTPSQVYEKPVNSFVYDFIGHVNRVRGTIRDGQFINGNFKIPVENTGSTDGIAFIRPDQFSIKAANGHAANRAWPATITHIHPAGSVIRLELERQDDAQSIEVELTKREFSQLSLIKSQRVFLEPKQIKVFAADGL</sequence>
<protein>
    <submittedName>
        <fullName evidence="9">Sulfate/molybdate ABC transporter ATP-binding protein</fullName>
    </submittedName>
</protein>
<dbReference type="PANTHER" id="PTHR42781:SF4">
    <property type="entry name" value="SPERMIDINE_PUTRESCINE IMPORT ATP-BINDING PROTEIN POTA"/>
    <property type="match status" value="1"/>
</dbReference>
<dbReference type="InterPro" id="IPR017871">
    <property type="entry name" value="ABC_transporter-like_CS"/>
</dbReference>
<dbReference type="SUPFAM" id="SSF50331">
    <property type="entry name" value="MOP-like"/>
    <property type="match status" value="1"/>
</dbReference>
<dbReference type="SMART" id="SM00382">
    <property type="entry name" value="AAA"/>
    <property type="match status" value="1"/>
</dbReference>
<dbReference type="InterPro" id="IPR027417">
    <property type="entry name" value="P-loop_NTPase"/>
</dbReference>
<evidence type="ECO:0000313" key="9">
    <source>
        <dbReference type="EMBL" id="MCL1631254.1"/>
    </source>
</evidence>
<dbReference type="InterPro" id="IPR003593">
    <property type="entry name" value="AAA+_ATPase"/>
</dbReference>
<accession>A0ABT0M8Q2</accession>
<keyword evidence="3" id="KW-0547">Nucleotide-binding</keyword>
<dbReference type="PROSITE" id="PS00211">
    <property type="entry name" value="ABC_TRANSPORTER_1"/>
    <property type="match status" value="1"/>
</dbReference>
<dbReference type="InterPro" id="IPR008995">
    <property type="entry name" value="Mo/tungstate-bd_C_term_dom"/>
</dbReference>
<reference evidence="9 10" key="1">
    <citation type="submission" date="2022-05" db="EMBL/GenBank/DDBJ databases">
        <title>Sporolactobacillus sp nov CPB3-1, isolated from tree bark (Mangifera indica L.).</title>
        <authorList>
            <person name="Phuengjayaem S."/>
            <person name="Tanasupawat S."/>
        </authorList>
    </citation>
    <scope>NUCLEOTIDE SEQUENCE [LARGE SCALE GENOMIC DNA]</scope>
    <source>
        <strain evidence="9 10">CPB3-1</strain>
    </source>
</reference>
<keyword evidence="6" id="KW-0764">Sulfate transport</keyword>
<dbReference type="EMBL" id="JAMAST010000003">
    <property type="protein sequence ID" value="MCL1631254.1"/>
    <property type="molecule type" value="Genomic_DNA"/>
</dbReference>
<dbReference type="NCBIfam" id="TIGR00968">
    <property type="entry name" value="3a0106s01"/>
    <property type="match status" value="1"/>
</dbReference>
<evidence type="ECO:0000256" key="7">
    <source>
        <dbReference type="ARBA" id="ARBA00023136"/>
    </source>
</evidence>
<dbReference type="GO" id="GO:0005524">
    <property type="term" value="F:ATP binding"/>
    <property type="evidence" value="ECO:0007669"/>
    <property type="project" value="UniProtKB-KW"/>
</dbReference>
<dbReference type="InterPro" id="IPR050093">
    <property type="entry name" value="ABC_SmlMolc_Importer"/>
</dbReference>
<proteinExistence type="predicted"/>
<dbReference type="SUPFAM" id="SSF52540">
    <property type="entry name" value="P-loop containing nucleoside triphosphate hydrolases"/>
    <property type="match status" value="1"/>
</dbReference>
<keyword evidence="1" id="KW-0813">Transport</keyword>
<comment type="caution">
    <text evidence="9">The sequence shown here is derived from an EMBL/GenBank/DDBJ whole genome shotgun (WGS) entry which is preliminary data.</text>
</comment>
<name>A0ABT0M8Q2_9BACL</name>
<evidence type="ECO:0000256" key="2">
    <source>
        <dbReference type="ARBA" id="ARBA00022475"/>
    </source>
</evidence>
<dbReference type="InterPro" id="IPR024765">
    <property type="entry name" value="TOBE-like"/>
</dbReference>
<dbReference type="Proteomes" id="UP001203004">
    <property type="component" value="Unassembled WGS sequence"/>
</dbReference>
<evidence type="ECO:0000256" key="3">
    <source>
        <dbReference type="ARBA" id="ARBA00022741"/>
    </source>
</evidence>
<dbReference type="InterPro" id="IPR005666">
    <property type="entry name" value="Sulph_transpt1"/>
</dbReference>
<feature type="domain" description="ABC transporter" evidence="8">
    <location>
        <begin position="3"/>
        <end position="237"/>
    </location>
</feature>
<evidence type="ECO:0000313" key="10">
    <source>
        <dbReference type="Proteomes" id="UP001203004"/>
    </source>
</evidence>
<evidence type="ECO:0000256" key="4">
    <source>
        <dbReference type="ARBA" id="ARBA00022840"/>
    </source>
</evidence>
<evidence type="ECO:0000256" key="5">
    <source>
        <dbReference type="ARBA" id="ARBA00022967"/>
    </source>
</evidence>
<dbReference type="Gene3D" id="3.40.50.300">
    <property type="entry name" value="P-loop containing nucleotide triphosphate hydrolases"/>
    <property type="match status" value="1"/>
</dbReference>
<keyword evidence="10" id="KW-1185">Reference proteome</keyword>
<dbReference type="PROSITE" id="PS50893">
    <property type="entry name" value="ABC_TRANSPORTER_2"/>
    <property type="match status" value="1"/>
</dbReference>
<keyword evidence="2" id="KW-1003">Cell membrane</keyword>
<keyword evidence="7" id="KW-0472">Membrane</keyword>
<evidence type="ECO:0000259" key="8">
    <source>
        <dbReference type="PROSITE" id="PS50893"/>
    </source>
</evidence>
<dbReference type="Pfam" id="PF12857">
    <property type="entry name" value="TOBE_3"/>
    <property type="match status" value="1"/>
</dbReference>
<evidence type="ECO:0000256" key="1">
    <source>
        <dbReference type="ARBA" id="ARBA00022448"/>
    </source>
</evidence>
<dbReference type="Pfam" id="PF00005">
    <property type="entry name" value="ABC_tran"/>
    <property type="match status" value="1"/>
</dbReference>
<gene>
    <name evidence="9" type="ORF">M3N64_04735</name>
</gene>
<keyword evidence="5" id="KW-1278">Translocase</keyword>
<organism evidence="9 10">
    <name type="scientific">Sporolactobacillus mangiferae</name>
    <dbReference type="NCBI Taxonomy" id="2940498"/>
    <lineage>
        <taxon>Bacteria</taxon>
        <taxon>Bacillati</taxon>
        <taxon>Bacillota</taxon>
        <taxon>Bacilli</taxon>
        <taxon>Bacillales</taxon>
        <taxon>Sporolactobacillaceae</taxon>
        <taxon>Sporolactobacillus</taxon>
    </lineage>
</organism>
<dbReference type="RefSeq" id="WP_249098858.1">
    <property type="nucleotide sequence ID" value="NZ_JAMAST010000003.1"/>
</dbReference>
<keyword evidence="4 9" id="KW-0067">ATP-binding</keyword>